<name>A0ABQ0JXS8_9BACT</name>
<feature type="transmembrane region" description="Helical" evidence="4">
    <location>
        <begin position="171"/>
        <end position="199"/>
    </location>
</feature>
<dbReference type="SMART" id="SM00028">
    <property type="entry name" value="TPR"/>
    <property type="match status" value="5"/>
</dbReference>
<feature type="transmembrane region" description="Helical" evidence="4">
    <location>
        <begin position="440"/>
        <end position="458"/>
    </location>
</feature>
<feature type="transmembrane region" description="Helical" evidence="4">
    <location>
        <begin position="86"/>
        <end position="105"/>
    </location>
</feature>
<dbReference type="SUPFAM" id="SSF48452">
    <property type="entry name" value="TPR-like"/>
    <property type="match status" value="1"/>
</dbReference>
<feature type="transmembrane region" description="Helical" evidence="4">
    <location>
        <begin position="269"/>
        <end position="289"/>
    </location>
</feature>
<feature type="repeat" description="TPR" evidence="3">
    <location>
        <begin position="619"/>
        <end position="652"/>
    </location>
</feature>
<organism evidence="5 6">
    <name type="scientific">Candidatus Brocadia sinica JPN1</name>
    <dbReference type="NCBI Taxonomy" id="1197129"/>
    <lineage>
        <taxon>Bacteria</taxon>
        <taxon>Pseudomonadati</taxon>
        <taxon>Planctomycetota</taxon>
        <taxon>Candidatus Brocadiia</taxon>
        <taxon>Candidatus Brocadiales</taxon>
        <taxon>Candidatus Brocadiaceae</taxon>
        <taxon>Candidatus Brocadia</taxon>
    </lineage>
</organism>
<feature type="transmembrane region" description="Helical" evidence="4">
    <location>
        <begin position="401"/>
        <end position="419"/>
    </location>
</feature>
<feature type="transmembrane region" description="Helical" evidence="4">
    <location>
        <begin position="143"/>
        <end position="159"/>
    </location>
</feature>
<feature type="transmembrane region" description="Helical" evidence="4">
    <location>
        <begin position="376"/>
        <end position="395"/>
    </location>
</feature>
<feature type="repeat" description="TPR" evidence="3">
    <location>
        <begin position="551"/>
        <end position="584"/>
    </location>
</feature>
<evidence type="ECO:0000256" key="1">
    <source>
        <dbReference type="ARBA" id="ARBA00022737"/>
    </source>
</evidence>
<feature type="transmembrane region" description="Helical" evidence="4">
    <location>
        <begin position="117"/>
        <end position="137"/>
    </location>
</feature>
<protein>
    <submittedName>
        <fullName evidence="5">Protein contains FOG: TPR repeat</fullName>
    </submittedName>
</protein>
<evidence type="ECO:0000256" key="2">
    <source>
        <dbReference type="ARBA" id="ARBA00022803"/>
    </source>
</evidence>
<accession>A0ABQ0JXS8</accession>
<feature type="transmembrane region" description="Helical" evidence="4">
    <location>
        <begin position="309"/>
        <end position="328"/>
    </location>
</feature>
<keyword evidence="4" id="KW-1133">Transmembrane helix</keyword>
<evidence type="ECO:0000256" key="4">
    <source>
        <dbReference type="SAM" id="Phobius"/>
    </source>
</evidence>
<dbReference type="Pfam" id="PF13414">
    <property type="entry name" value="TPR_11"/>
    <property type="match status" value="2"/>
</dbReference>
<keyword evidence="6" id="KW-1185">Reference proteome</keyword>
<feature type="transmembrane region" description="Helical" evidence="4">
    <location>
        <begin position="348"/>
        <end position="369"/>
    </location>
</feature>
<evidence type="ECO:0000313" key="6">
    <source>
        <dbReference type="Proteomes" id="UP000032309"/>
    </source>
</evidence>
<dbReference type="PROSITE" id="PS50005">
    <property type="entry name" value="TPR"/>
    <property type="match status" value="3"/>
</dbReference>
<reference evidence="6" key="1">
    <citation type="journal article" date="2015" name="Genome Announc.">
        <title>Draft Genome Sequence of an Anaerobic Ammonium-Oxidizing Bacterium, "Candidatus Brocadia sinica".</title>
        <authorList>
            <person name="Oshiki M."/>
            <person name="Shinyako-Hata K."/>
            <person name="Satoh H."/>
            <person name="Okabe S."/>
        </authorList>
    </citation>
    <scope>NUCLEOTIDE SEQUENCE [LARGE SCALE GENOMIC DNA]</scope>
    <source>
        <strain evidence="6">JPN1</strain>
    </source>
</reference>
<keyword evidence="1" id="KW-0677">Repeat</keyword>
<feature type="repeat" description="TPR" evidence="3">
    <location>
        <begin position="585"/>
        <end position="618"/>
    </location>
</feature>
<dbReference type="EMBL" id="BAFN01000001">
    <property type="protein sequence ID" value="GAN33495.1"/>
    <property type="molecule type" value="Genomic_DNA"/>
</dbReference>
<keyword evidence="2 3" id="KW-0802">TPR repeat</keyword>
<proteinExistence type="predicted"/>
<dbReference type="InterPro" id="IPR052346">
    <property type="entry name" value="O-mannosyl-transferase_TMTC"/>
</dbReference>
<dbReference type="Proteomes" id="UP000032309">
    <property type="component" value="Unassembled WGS sequence"/>
</dbReference>
<dbReference type="InterPro" id="IPR019734">
    <property type="entry name" value="TPR_rpt"/>
</dbReference>
<comment type="caution">
    <text evidence="5">The sequence shown here is derived from an EMBL/GenBank/DDBJ whole genome shotgun (WGS) entry which is preliminary data.</text>
</comment>
<dbReference type="RefSeq" id="WP_157842468.1">
    <property type="nucleotide sequence ID" value="NZ_BAFN01000001.1"/>
</dbReference>
<keyword evidence="4" id="KW-0472">Membrane</keyword>
<dbReference type="Gene3D" id="1.25.40.10">
    <property type="entry name" value="Tetratricopeptide repeat domain"/>
    <property type="match status" value="2"/>
</dbReference>
<dbReference type="PANTHER" id="PTHR44227:SF3">
    <property type="entry name" value="PROTEIN O-MANNOSYL-TRANSFERASE TMTC4"/>
    <property type="match status" value="1"/>
</dbReference>
<sequence length="707" mass="81399">MNNKTRILLFTLITVLPPLAYLNSLENTFVYDDYVTITNNHFIREWRYLSAFFNQKYFVISGELTYRPIVTLSYFLEYALWQLKPWGYHLTNIIIHTLNVYLVYCMAYRLFYNRQSAFISSIIFSIHPLFTEAVNAVSYREDLLSATFLLTAFLFFLKSNRNAGRRDFIICYAFSLCAYLFALLSKEMAIVLPFLILAYDLILQKGISLNTHNTPGWHYLNQKTSLFASLARDRGSVIDYPSLIPPLARGTTRGGKKPFQEKRFLQGNAIMRLVTRYTGYLVVSVFYLYLRFSLFHNPGESSEFPGNSIFANGIMMTKALGYYFKLLFIPIPLNADYVVPLTYSPADASFIVSVIVVILVVVLSVKLCLLSRIWTFSILWFFITLLPVMNIIPIINIMAERYLYIPGIGFILLLGSIFTQKTFVNKCLLNVSGNILNRRVFCIASITIICLLLTWGTMSRNRIWFNEFTFSTETIRRSPGSFRMYNDLGYYYYHHNGFIDAAIQAFRDSIRVRYNQPKAHCNLGAAYSLKGLDNEAIEELKIATRLRNEYPEAHNNLGLLYKRNGMPDKAVNEYIEALKTSPYYADAHCNLGSALIDQGRLDEALSELEKAVKIRKNFVLAHYNIAVVYYKKGQMNEAYNKLLEACQLDPLSADVHISLGVLYLNHFHDNKKALEHIQKALRLNPKHRQAEEMKKVINKLTSAEGKP</sequence>
<dbReference type="InterPro" id="IPR011990">
    <property type="entry name" value="TPR-like_helical_dom_sf"/>
</dbReference>
<evidence type="ECO:0000256" key="3">
    <source>
        <dbReference type="PROSITE-ProRule" id="PRU00339"/>
    </source>
</evidence>
<evidence type="ECO:0000313" key="5">
    <source>
        <dbReference type="EMBL" id="GAN33495.1"/>
    </source>
</evidence>
<gene>
    <name evidence="5" type="ORF">BROSI_A2020</name>
</gene>
<dbReference type="PANTHER" id="PTHR44227">
    <property type="match status" value="1"/>
</dbReference>
<keyword evidence="4" id="KW-0812">Transmembrane</keyword>